<dbReference type="EMBL" id="CP002349">
    <property type="protein sequence ID" value="ADR23072.1"/>
    <property type="molecule type" value="Genomic_DNA"/>
</dbReference>
<evidence type="ECO:0000313" key="3">
    <source>
        <dbReference type="Proteomes" id="UP000008720"/>
    </source>
</evidence>
<evidence type="ECO:0000313" key="2">
    <source>
        <dbReference type="EMBL" id="ADR23072.1"/>
    </source>
</evidence>
<feature type="region of interest" description="Disordered" evidence="1">
    <location>
        <begin position="32"/>
        <end position="57"/>
    </location>
</feature>
<name>E4TUH9_MARTH</name>
<keyword evidence="3" id="KW-1185">Reference proteome</keyword>
<proteinExistence type="predicted"/>
<reference evidence="2 3" key="1">
    <citation type="journal article" date="2011" name="Stand. Genomic Sci.">
        <title>Complete genome sequence of Marivirga tractuosa type strain (H-43).</title>
        <authorList>
            <person name="Pagani I."/>
            <person name="Chertkov O."/>
            <person name="Lapidus A."/>
            <person name="Lucas S."/>
            <person name="Del Rio T.G."/>
            <person name="Tice H."/>
            <person name="Copeland A."/>
            <person name="Cheng J.F."/>
            <person name="Nolan M."/>
            <person name="Saunders E."/>
            <person name="Pitluck S."/>
            <person name="Held B."/>
            <person name="Goodwin L."/>
            <person name="Liolios K."/>
            <person name="Ovchinikova G."/>
            <person name="Ivanova N."/>
            <person name="Mavromatis K."/>
            <person name="Pati A."/>
            <person name="Chen A."/>
            <person name="Palaniappan K."/>
            <person name="Land M."/>
            <person name="Hauser L."/>
            <person name="Jeffries C.D."/>
            <person name="Detter J.C."/>
            <person name="Han C."/>
            <person name="Tapia R."/>
            <person name="Ngatchou-Djao O.D."/>
            <person name="Rohde M."/>
            <person name="Goker M."/>
            <person name="Spring S."/>
            <person name="Sikorski J."/>
            <person name="Woyke T."/>
            <person name="Bristow J."/>
            <person name="Eisen J.A."/>
            <person name="Markowitz V."/>
            <person name="Hugenholtz P."/>
            <person name="Klenk H.P."/>
            <person name="Kyrpides N.C."/>
        </authorList>
    </citation>
    <scope>NUCLEOTIDE SEQUENCE [LARGE SCALE GENOMIC DNA]</scope>
    <source>
        <strain evidence="3">ATCC 23168 / DSM 4126 / NBRC 15989 / NCIMB 1408 / VKM B-1430 / H-43</strain>
    </source>
</reference>
<accession>E4TUH9</accession>
<dbReference type="KEGG" id="mtt:Ftrac_3097"/>
<dbReference type="AlphaFoldDB" id="E4TUH9"/>
<dbReference type="Proteomes" id="UP000008720">
    <property type="component" value="Chromosome"/>
</dbReference>
<organism evidence="2 3">
    <name type="scientific">Marivirga tractuosa (strain ATCC 23168 / DSM 4126 / NBRC 15989 / NCIMB 1408 / VKM B-1430 / H-43)</name>
    <name type="common">Microscilla tractuosa</name>
    <name type="synonym">Flexibacter tractuosus</name>
    <dbReference type="NCBI Taxonomy" id="643867"/>
    <lineage>
        <taxon>Bacteria</taxon>
        <taxon>Pseudomonadati</taxon>
        <taxon>Bacteroidota</taxon>
        <taxon>Cytophagia</taxon>
        <taxon>Cytophagales</taxon>
        <taxon>Marivirgaceae</taxon>
        <taxon>Marivirga</taxon>
    </lineage>
</organism>
<evidence type="ECO:0000256" key="1">
    <source>
        <dbReference type="SAM" id="MobiDB-lite"/>
    </source>
</evidence>
<sequence length="163" mass="18792">MEIEKDYLAQLFNGDQLYVFKDDSDKVVYAAETESPASDEVKEPQSEIKSQPKVEEPKKAQKEVVILVNQNLGSHERDTLNKLLKAINIEEGQYEIIHEHPEQLKAIQHLKLFLSFHNQFVQSSEYSILKINKGNAIYAHDLAELNQDTTKKVMLWNLLKTIV</sequence>
<protein>
    <submittedName>
        <fullName evidence="2">Uncharacterized protein</fullName>
    </submittedName>
</protein>
<dbReference type="HOGENOM" id="CLU_1625118_0_0_10"/>
<dbReference type="RefSeq" id="WP_013455214.1">
    <property type="nucleotide sequence ID" value="NC_014759.1"/>
</dbReference>
<dbReference type="OrthoDB" id="9833847at2"/>
<dbReference type="STRING" id="643867.Ftrac_3097"/>
<feature type="compositionally biased region" description="Basic and acidic residues" evidence="1">
    <location>
        <begin position="39"/>
        <end position="57"/>
    </location>
</feature>
<gene>
    <name evidence="2" type="ordered locus">Ftrac_3097</name>
</gene>